<feature type="domain" description="STAS" evidence="1">
    <location>
        <begin position="23"/>
        <end position="86"/>
    </location>
</feature>
<dbReference type="AlphaFoldDB" id="A0A2U2DQR0"/>
<organism evidence="2 3">
    <name type="scientific">Metarhizobium album</name>
    <dbReference type="NCBI Taxonomy" id="2182425"/>
    <lineage>
        <taxon>Bacteria</taxon>
        <taxon>Pseudomonadati</taxon>
        <taxon>Pseudomonadota</taxon>
        <taxon>Alphaproteobacteria</taxon>
        <taxon>Hyphomicrobiales</taxon>
        <taxon>Rhizobiaceae</taxon>
        <taxon>Metarhizobium</taxon>
    </lineage>
</organism>
<protein>
    <recommendedName>
        <fullName evidence="1">STAS domain-containing protein</fullName>
    </recommendedName>
</protein>
<proteinExistence type="predicted"/>
<evidence type="ECO:0000259" key="1">
    <source>
        <dbReference type="PROSITE" id="PS50801"/>
    </source>
</evidence>
<dbReference type="Proteomes" id="UP000245252">
    <property type="component" value="Unassembled WGS sequence"/>
</dbReference>
<dbReference type="OrthoDB" id="9805711at2"/>
<dbReference type="NCBIfam" id="NF047705">
    <property type="entry name" value="slr1659_superfam"/>
    <property type="match status" value="1"/>
</dbReference>
<evidence type="ECO:0000313" key="2">
    <source>
        <dbReference type="EMBL" id="PWE55655.1"/>
    </source>
</evidence>
<name>A0A2U2DQR0_9HYPH</name>
<sequence>MEIKTNEYRVWSDGAAIHYEGTMRLSGTEAYAPILELMQEVMASKPQTILLDLTELEFLNSSGINLLAKFTIEVRKQPGIGLSVKGSTRIPWQSKSLPNLKKLHPAVALVIV</sequence>
<dbReference type="InterPro" id="IPR036513">
    <property type="entry name" value="STAS_dom_sf"/>
</dbReference>
<dbReference type="PROSITE" id="PS50801">
    <property type="entry name" value="STAS"/>
    <property type="match status" value="1"/>
</dbReference>
<gene>
    <name evidence="2" type="ORF">DEM27_13285</name>
</gene>
<reference evidence="2 3" key="1">
    <citation type="submission" date="2018-05" db="EMBL/GenBank/DDBJ databases">
        <title>The draft genome of strain NS-104.</title>
        <authorList>
            <person name="Hang P."/>
            <person name="Jiang J."/>
        </authorList>
    </citation>
    <scope>NUCLEOTIDE SEQUENCE [LARGE SCALE GENOMIC DNA]</scope>
    <source>
        <strain evidence="2 3">NS-104</strain>
    </source>
</reference>
<evidence type="ECO:0000313" key="3">
    <source>
        <dbReference type="Proteomes" id="UP000245252"/>
    </source>
</evidence>
<accession>A0A2U2DQR0</accession>
<keyword evidence="3" id="KW-1185">Reference proteome</keyword>
<dbReference type="EMBL" id="QFBC01000005">
    <property type="protein sequence ID" value="PWE55655.1"/>
    <property type="molecule type" value="Genomic_DNA"/>
</dbReference>
<dbReference type="InterPro" id="IPR002645">
    <property type="entry name" value="STAS_dom"/>
</dbReference>
<comment type="caution">
    <text evidence="2">The sequence shown here is derived from an EMBL/GenBank/DDBJ whole genome shotgun (WGS) entry which is preliminary data.</text>
</comment>
<dbReference type="SUPFAM" id="SSF52091">
    <property type="entry name" value="SpoIIaa-like"/>
    <property type="match status" value="1"/>
</dbReference>
<dbReference type="RefSeq" id="WP_109458732.1">
    <property type="nucleotide sequence ID" value="NZ_QFBC01000005.1"/>
</dbReference>
<dbReference type="Gene3D" id="3.30.750.24">
    <property type="entry name" value="STAS domain"/>
    <property type="match status" value="1"/>
</dbReference>